<evidence type="ECO:0000256" key="1">
    <source>
        <dbReference type="SAM" id="Phobius"/>
    </source>
</evidence>
<proteinExistence type="predicted"/>
<evidence type="ECO:0000313" key="3">
    <source>
        <dbReference type="WBParaSite" id="Hba_01157"/>
    </source>
</evidence>
<keyword evidence="1" id="KW-1133">Transmembrane helix</keyword>
<dbReference type="WBParaSite" id="Hba_01157">
    <property type="protein sequence ID" value="Hba_01157"/>
    <property type="gene ID" value="Hba_01157"/>
</dbReference>
<dbReference type="Proteomes" id="UP000095283">
    <property type="component" value="Unplaced"/>
</dbReference>
<keyword evidence="2" id="KW-1185">Reference proteome</keyword>
<feature type="transmembrane region" description="Helical" evidence="1">
    <location>
        <begin position="12"/>
        <end position="32"/>
    </location>
</feature>
<keyword evidence="1" id="KW-0812">Transmembrane</keyword>
<evidence type="ECO:0000313" key="2">
    <source>
        <dbReference type="Proteomes" id="UP000095283"/>
    </source>
</evidence>
<accession>A0A1I7W925</accession>
<name>A0A1I7W925_HETBA</name>
<dbReference type="AlphaFoldDB" id="A0A1I7W925"/>
<organism evidence="2 3">
    <name type="scientific">Heterorhabditis bacteriophora</name>
    <name type="common">Entomopathogenic nematode worm</name>
    <dbReference type="NCBI Taxonomy" id="37862"/>
    <lineage>
        <taxon>Eukaryota</taxon>
        <taxon>Metazoa</taxon>
        <taxon>Ecdysozoa</taxon>
        <taxon>Nematoda</taxon>
        <taxon>Chromadorea</taxon>
        <taxon>Rhabditida</taxon>
        <taxon>Rhabditina</taxon>
        <taxon>Rhabditomorpha</taxon>
        <taxon>Strongyloidea</taxon>
        <taxon>Heterorhabditidae</taxon>
        <taxon>Heterorhabditis</taxon>
    </lineage>
</organism>
<protein>
    <submittedName>
        <fullName evidence="3">7TM_GPCR_Srx domain-containing protein</fullName>
    </submittedName>
</protein>
<reference evidence="3" key="1">
    <citation type="submission" date="2016-11" db="UniProtKB">
        <authorList>
            <consortium name="WormBaseParasite"/>
        </authorList>
    </citation>
    <scope>IDENTIFICATION</scope>
</reference>
<sequence>MSYLIAKIAFVGYMLRIIEIIIFCLVIFHHYFAKCSIENNITQTLQLIGILYCRHWRAPGSKGNYC</sequence>
<keyword evidence="1" id="KW-0472">Membrane</keyword>